<dbReference type="KEGG" id="tce:A3L02_01650"/>
<dbReference type="Pfam" id="PF06510">
    <property type="entry name" value="DUF1102"/>
    <property type="match status" value="1"/>
</dbReference>
<evidence type="ECO:0000313" key="1">
    <source>
        <dbReference type="EMBL" id="ASI98361.1"/>
    </source>
</evidence>
<reference evidence="1 2" key="1">
    <citation type="submission" date="2016-03" db="EMBL/GenBank/DDBJ databases">
        <title>Complete genome sequence of Thermococcus celer.</title>
        <authorList>
            <person name="Oger P.M."/>
        </authorList>
    </citation>
    <scope>NUCLEOTIDE SEQUENCE [LARGE SCALE GENOMIC DNA]</scope>
    <source>
        <strain evidence="1 2">Vu 13</strain>
    </source>
</reference>
<name>A0A218P0A8_THECE</name>
<keyword evidence="2" id="KW-1185">Reference proteome</keyword>
<dbReference type="AlphaFoldDB" id="A0A218P0A8"/>
<dbReference type="Proteomes" id="UP000197156">
    <property type="component" value="Chromosome"/>
</dbReference>
<sequence length="181" mass="19566">MRKLMGLFALMMGLLVAVAASSAHFAYFQADRGVHIQVVPDDNELIDLRPMQPYAYINDNGMLLVDFSHNNLNYQEGFGEGVSPNSTYVFEEVFGISNDLWEGTPICMHLTYSGSAYGDEVGLFVGNYTGQPGETSLDVTVMPGDVVPIGMILNSTDLEAGDSINGQVQLYAVPGPCETSP</sequence>
<organism evidence="1 2">
    <name type="scientific">Thermococcus celer Vu 13 = JCM 8558</name>
    <dbReference type="NCBI Taxonomy" id="1293037"/>
    <lineage>
        <taxon>Archaea</taxon>
        <taxon>Methanobacteriati</taxon>
        <taxon>Methanobacteriota</taxon>
        <taxon>Thermococci</taxon>
        <taxon>Thermococcales</taxon>
        <taxon>Thermococcaceae</taxon>
        <taxon>Thermococcus</taxon>
    </lineage>
</organism>
<evidence type="ECO:0000313" key="2">
    <source>
        <dbReference type="Proteomes" id="UP000197156"/>
    </source>
</evidence>
<accession>A0A218P0A8</accession>
<evidence type="ECO:0008006" key="3">
    <source>
        <dbReference type="Google" id="ProtNLM"/>
    </source>
</evidence>
<dbReference type="RefSeq" id="WP_088862325.1">
    <property type="nucleotide sequence ID" value="NZ_CP014854.1"/>
</dbReference>
<gene>
    <name evidence="1" type="ORF">A3L02_01650</name>
</gene>
<dbReference type="OrthoDB" id="85476at2157"/>
<protein>
    <recommendedName>
        <fullName evidence="3">DUF1102 domain-containing protein</fullName>
    </recommendedName>
</protein>
<dbReference type="GeneID" id="33323415"/>
<dbReference type="EMBL" id="CP014854">
    <property type="protein sequence ID" value="ASI98361.1"/>
    <property type="molecule type" value="Genomic_DNA"/>
</dbReference>
<proteinExistence type="predicted"/>
<dbReference type="InterPro" id="IPR009482">
    <property type="entry name" value="DUF1102"/>
</dbReference>